<keyword evidence="7 11" id="KW-0630">Potassium</keyword>
<comment type="similarity">
    <text evidence="11">Belongs to the HAK/KUP transporter (TC 2.A.72) family.</text>
</comment>
<gene>
    <name evidence="11" type="primary">kup</name>
    <name evidence="14" type="ORF">SAMN04488055_3357</name>
</gene>
<sequence length="691" mass="78375">MLILSNLFFYGKEIIRAGCVFITKFDLPLIFYIVLCVVKDFNKASLAGLIVALGIIYGDIGTSPLYVFKAIVGTNEISDLLVVGGISCIIWTLTLQTTVKYVILTLKADNKGEGGIFSLYALVRRHGKWTVIFGMIGGAALLADGIITPPITVTSAVEGLRTLPVFKDLGEWTIVKIVLVIITLLFFMQQFGTMSIGKMFGPIMVIWFSMLAILGISHIADDLTVLKAFNPYYAIELLAVYPHGFLILGAVFLCTTGAEALYSDLGHCGRGNIRVSWVFVKSSLILNYLGQGAWLLTQRGGTLHGENPFFLIMPEWFVIFGVLIATIASVIASQALISGSFTLISEAMRLNLWPKLKINYPTELRGQLFIPGINLMLFTGCVAIVLIFKESSAMEAAYGLSITICMLMTSCLFAFYLYTRRVRLLWIGLYLVVYLTIEFSFLFANLVKFMHGGYVTVIVGGALFLVMYSWFRSRKIKNRYVEFVKLEDYLPILQELSNDTTIPKYATHLVYMSSADNPKEIEHKIIYSILNKKPKRADIYWFVHVDVVDEPYMSEYTVQTIIPNEVIRVEFRLGFRVEQRINLMFRMVVEDMVRNKEVNITSRYESLSKNNVVGDFQFIVMEKFLSHDNDLPLHERIIMRIYFMLKKIGLSEERGFGLDSSYVTIEKFPLVVAPVTNLQLRRVQERYRYED</sequence>
<proteinExistence type="inferred from homology"/>
<keyword evidence="5 11" id="KW-0812">Transmembrane</keyword>
<dbReference type="Proteomes" id="UP000185003">
    <property type="component" value="Unassembled WGS sequence"/>
</dbReference>
<evidence type="ECO:0000256" key="6">
    <source>
        <dbReference type="ARBA" id="ARBA00022847"/>
    </source>
</evidence>
<dbReference type="GO" id="GO:0015079">
    <property type="term" value="F:potassium ion transmembrane transporter activity"/>
    <property type="evidence" value="ECO:0007669"/>
    <property type="project" value="UniProtKB-UniRule"/>
</dbReference>
<evidence type="ECO:0000256" key="10">
    <source>
        <dbReference type="ARBA" id="ARBA00023136"/>
    </source>
</evidence>
<evidence type="ECO:0000259" key="12">
    <source>
        <dbReference type="Pfam" id="PF02705"/>
    </source>
</evidence>
<dbReference type="GO" id="GO:0015293">
    <property type="term" value="F:symporter activity"/>
    <property type="evidence" value="ECO:0007669"/>
    <property type="project" value="UniProtKB-UniRule"/>
</dbReference>
<dbReference type="InterPro" id="IPR053951">
    <property type="entry name" value="K_trans_N"/>
</dbReference>
<evidence type="ECO:0000256" key="8">
    <source>
        <dbReference type="ARBA" id="ARBA00022989"/>
    </source>
</evidence>
<dbReference type="InterPro" id="IPR003855">
    <property type="entry name" value="K+_transporter"/>
</dbReference>
<evidence type="ECO:0000256" key="1">
    <source>
        <dbReference type="ARBA" id="ARBA00004141"/>
    </source>
</evidence>
<dbReference type="Pfam" id="PF02705">
    <property type="entry name" value="K_trans"/>
    <property type="match status" value="1"/>
</dbReference>
<dbReference type="HAMAP" id="MF_01522">
    <property type="entry name" value="Kup"/>
    <property type="match status" value="1"/>
</dbReference>
<dbReference type="Pfam" id="PF22776">
    <property type="entry name" value="K_trans_C"/>
    <property type="match status" value="1"/>
</dbReference>
<keyword evidence="15" id="KW-1185">Reference proteome</keyword>
<keyword evidence="9 11" id="KW-0406">Ion transport</keyword>
<dbReference type="STRING" id="536979.SAMN04488055_3357"/>
<feature type="transmembrane region" description="Helical" evidence="11">
    <location>
        <begin position="425"/>
        <end position="447"/>
    </location>
</feature>
<comment type="function">
    <text evidence="11">Transport of potassium into the cell. Likely operates as a K(+):H(+) symporter.</text>
</comment>
<feature type="transmembrane region" description="Helical" evidence="11">
    <location>
        <begin position="453"/>
        <end position="471"/>
    </location>
</feature>
<feature type="transmembrane region" description="Helical" evidence="11">
    <location>
        <begin position="169"/>
        <end position="187"/>
    </location>
</feature>
<name>A0A1N6HFQ8_9BACT</name>
<comment type="subcellular location">
    <subcellularLocation>
        <location evidence="11">Cell membrane</location>
        <topology evidence="11">Multi-pass membrane protein</topology>
    </subcellularLocation>
    <subcellularLocation>
        <location evidence="1">Membrane</location>
        <topology evidence="1">Multi-pass membrane protein</topology>
    </subcellularLocation>
</comment>
<dbReference type="InterPro" id="IPR053952">
    <property type="entry name" value="K_trans_C"/>
</dbReference>
<organism evidence="14 15">
    <name type="scientific">Chitinophaga niabensis</name>
    <dbReference type="NCBI Taxonomy" id="536979"/>
    <lineage>
        <taxon>Bacteria</taxon>
        <taxon>Pseudomonadati</taxon>
        <taxon>Bacteroidota</taxon>
        <taxon>Chitinophagia</taxon>
        <taxon>Chitinophagales</taxon>
        <taxon>Chitinophagaceae</taxon>
        <taxon>Chitinophaga</taxon>
    </lineage>
</organism>
<comment type="catalytic activity">
    <reaction evidence="11">
        <text>K(+)(in) + H(+)(in) = K(+)(out) + H(+)(out)</text>
        <dbReference type="Rhea" id="RHEA:28490"/>
        <dbReference type="ChEBI" id="CHEBI:15378"/>
        <dbReference type="ChEBI" id="CHEBI:29103"/>
    </reaction>
</comment>
<evidence type="ECO:0000259" key="13">
    <source>
        <dbReference type="Pfam" id="PF22776"/>
    </source>
</evidence>
<keyword evidence="2 11" id="KW-0813">Transport</keyword>
<accession>A0A1N6HFQ8</accession>
<evidence type="ECO:0000256" key="3">
    <source>
        <dbReference type="ARBA" id="ARBA00022475"/>
    </source>
</evidence>
<protein>
    <recommendedName>
        <fullName evidence="11">Probable potassium transport system protein Kup</fullName>
    </recommendedName>
</protein>
<feature type="transmembrane region" description="Helical" evidence="11">
    <location>
        <begin position="366"/>
        <end position="388"/>
    </location>
</feature>
<feature type="transmembrane region" description="Helical" evidence="11">
    <location>
        <begin position="316"/>
        <end position="345"/>
    </location>
</feature>
<evidence type="ECO:0000313" key="15">
    <source>
        <dbReference type="Proteomes" id="UP000185003"/>
    </source>
</evidence>
<evidence type="ECO:0000256" key="2">
    <source>
        <dbReference type="ARBA" id="ARBA00022448"/>
    </source>
</evidence>
<keyword evidence="3 11" id="KW-1003">Cell membrane</keyword>
<evidence type="ECO:0000256" key="9">
    <source>
        <dbReference type="ARBA" id="ARBA00023065"/>
    </source>
</evidence>
<keyword evidence="8 11" id="KW-1133">Transmembrane helix</keyword>
<dbReference type="PANTHER" id="PTHR30540:SF83">
    <property type="entry name" value="K+ POTASSIUM TRANSPORTER"/>
    <property type="match status" value="1"/>
</dbReference>
<dbReference type="PANTHER" id="PTHR30540">
    <property type="entry name" value="OSMOTIC STRESS POTASSIUM TRANSPORTER"/>
    <property type="match status" value="1"/>
</dbReference>
<evidence type="ECO:0000313" key="14">
    <source>
        <dbReference type="EMBL" id="SIO18684.1"/>
    </source>
</evidence>
<dbReference type="GO" id="GO:0005886">
    <property type="term" value="C:plasma membrane"/>
    <property type="evidence" value="ECO:0007669"/>
    <property type="project" value="UniProtKB-SubCell"/>
</dbReference>
<feature type="transmembrane region" description="Helical" evidence="11">
    <location>
        <begin position="240"/>
        <end position="263"/>
    </location>
</feature>
<keyword evidence="4 11" id="KW-0633">Potassium transport</keyword>
<feature type="transmembrane region" description="Helical" evidence="11">
    <location>
        <begin position="400"/>
        <end position="418"/>
    </location>
</feature>
<feature type="domain" description="K+ potassium transporter integral membrane" evidence="12">
    <location>
        <begin position="50"/>
        <end position="483"/>
    </location>
</feature>
<keyword evidence="6 11" id="KW-0769">Symport</keyword>
<reference evidence="14 15" key="1">
    <citation type="submission" date="2016-11" db="EMBL/GenBank/DDBJ databases">
        <authorList>
            <person name="Jaros S."/>
            <person name="Januszkiewicz K."/>
            <person name="Wedrychowicz H."/>
        </authorList>
    </citation>
    <scope>NUCLEOTIDE SEQUENCE [LARGE SCALE GENOMIC DNA]</scope>
    <source>
        <strain evidence="14 15">DSM 24787</strain>
    </source>
</reference>
<dbReference type="EMBL" id="FSRA01000001">
    <property type="protein sequence ID" value="SIO18684.1"/>
    <property type="molecule type" value="Genomic_DNA"/>
</dbReference>
<feature type="transmembrane region" description="Helical" evidence="11">
    <location>
        <begin position="129"/>
        <end position="149"/>
    </location>
</feature>
<feature type="transmembrane region" description="Helical" evidence="11">
    <location>
        <begin position="275"/>
        <end position="296"/>
    </location>
</feature>
<keyword evidence="10 11" id="KW-0472">Membrane</keyword>
<feature type="domain" description="K+ potassium transporter C-terminal" evidence="13">
    <location>
        <begin position="507"/>
        <end position="663"/>
    </location>
</feature>
<feature type="transmembrane region" description="Helical" evidence="11">
    <location>
        <begin position="80"/>
        <end position="103"/>
    </location>
</feature>
<evidence type="ECO:0000256" key="11">
    <source>
        <dbReference type="HAMAP-Rule" id="MF_01522"/>
    </source>
</evidence>
<evidence type="ECO:0000256" key="5">
    <source>
        <dbReference type="ARBA" id="ARBA00022692"/>
    </source>
</evidence>
<feature type="transmembrane region" description="Helical" evidence="11">
    <location>
        <begin position="46"/>
        <end position="68"/>
    </location>
</feature>
<feature type="transmembrane region" description="Helical" evidence="11">
    <location>
        <begin position="199"/>
        <end position="220"/>
    </location>
</feature>
<evidence type="ECO:0000256" key="4">
    <source>
        <dbReference type="ARBA" id="ARBA00022538"/>
    </source>
</evidence>
<dbReference type="AlphaFoldDB" id="A0A1N6HFQ8"/>
<feature type="transmembrane region" description="Helical" evidence="11">
    <location>
        <begin position="14"/>
        <end position="34"/>
    </location>
</feature>
<dbReference type="InterPro" id="IPR023051">
    <property type="entry name" value="Kup"/>
</dbReference>
<evidence type="ECO:0000256" key="7">
    <source>
        <dbReference type="ARBA" id="ARBA00022958"/>
    </source>
</evidence>